<dbReference type="AlphaFoldDB" id="A0A0B6ATY4"/>
<accession>A0A0B6ATY4</accession>
<protein>
    <recommendedName>
        <fullName evidence="3">Zinc-finger domain-containing protein</fullName>
    </recommendedName>
</protein>
<reference evidence="1 2" key="1">
    <citation type="journal article" date="2015" name="Genome Announc.">
        <title>Complete genome sequences for 35 biothreat assay-relevant bacillus species.</title>
        <authorList>
            <person name="Johnson S.L."/>
            <person name="Daligault H.E."/>
            <person name="Davenport K.W."/>
            <person name="Jaissle J."/>
            <person name="Frey K.G."/>
            <person name="Ladner J.T."/>
            <person name="Broomall S.M."/>
            <person name="Bishop-Lilly K.A."/>
            <person name="Bruce D.C."/>
            <person name="Gibbons H.S."/>
            <person name="Coyne S.R."/>
            <person name="Lo C.C."/>
            <person name="Meincke L."/>
            <person name="Munk A.C."/>
            <person name="Koroleva G.I."/>
            <person name="Rosenzweig C.N."/>
            <person name="Palacios G.F."/>
            <person name="Redden C.L."/>
            <person name="Minogue T.D."/>
            <person name="Chain P.S."/>
        </authorList>
    </citation>
    <scope>NUCLEOTIDE SEQUENCE [LARGE SCALE GENOMIC DNA]</scope>
    <source>
        <strain evidence="2">ATCC 14581 / DSM 32 / JCM 2506 / NBRC 15308 / NCIMB 9376 / NCTC 10342 / NRRL B-14308 / VKM B-512</strain>
    </source>
</reference>
<gene>
    <name evidence="1" type="ORF">BG04_3758</name>
</gene>
<dbReference type="GeneID" id="93641807"/>
<evidence type="ECO:0008006" key="3">
    <source>
        <dbReference type="Google" id="ProtNLM"/>
    </source>
</evidence>
<dbReference type="RefSeq" id="WP_013056173.1">
    <property type="nucleotide sequence ID" value="NZ_BCVB01000002.1"/>
</dbReference>
<dbReference type="Pfam" id="PF10782">
    <property type="entry name" value="zf-C2HCIx2C"/>
    <property type="match status" value="1"/>
</dbReference>
<name>A0A0B6ATY4_PRIM2</name>
<dbReference type="EMBL" id="CP009920">
    <property type="protein sequence ID" value="AJI23294.1"/>
    <property type="molecule type" value="Genomic_DNA"/>
</dbReference>
<proteinExistence type="predicted"/>
<organism evidence="1 2">
    <name type="scientific">Priestia megaterium (strain ATCC 14581 / DSM 32 / CCUG 1817 / JCM 2506 / NBRC 15308 / NCIMB 9376 / NCTC 10342 / NRRL B-14308 / VKM B-512 / Ford 19)</name>
    <name type="common">Bacillus megaterium</name>
    <dbReference type="NCBI Taxonomy" id="1348623"/>
    <lineage>
        <taxon>Bacteria</taxon>
        <taxon>Bacillati</taxon>
        <taxon>Bacillota</taxon>
        <taxon>Bacilli</taxon>
        <taxon>Bacillales</taxon>
        <taxon>Bacillaceae</taxon>
        <taxon>Priestia</taxon>
    </lineage>
</organism>
<evidence type="ECO:0000313" key="2">
    <source>
        <dbReference type="Proteomes" id="UP000031829"/>
    </source>
</evidence>
<dbReference type="Proteomes" id="UP000031829">
    <property type="component" value="Chromosome"/>
</dbReference>
<evidence type="ECO:0000313" key="1">
    <source>
        <dbReference type="EMBL" id="AJI23294.1"/>
    </source>
</evidence>
<dbReference type="InterPro" id="IPR019718">
    <property type="entry name" value="DUF2602"/>
</dbReference>
<dbReference type="KEGG" id="bmeg:BG04_3758"/>
<dbReference type="HOGENOM" id="CLU_201259_0_0_9"/>
<sequence>MERKQLLEEVTELLDYYCSDCFVKKTFNKEKGKTYAQTFCIKECTVGEKIKQYGDLLTKK</sequence>